<dbReference type="EMBL" id="ADFV01032012">
    <property type="status" value="NOT_ANNOTATED_CDS"/>
    <property type="molecule type" value="Genomic_DNA"/>
</dbReference>
<dbReference type="EMBL" id="ADFV01032014">
    <property type="status" value="NOT_ANNOTATED_CDS"/>
    <property type="molecule type" value="Genomic_DNA"/>
</dbReference>
<dbReference type="EMBL" id="ADFV01032015">
    <property type="status" value="NOT_ANNOTATED_CDS"/>
    <property type="molecule type" value="Genomic_DNA"/>
</dbReference>
<dbReference type="Pfam" id="PF00412">
    <property type="entry name" value="LIM"/>
    <property type="match status" value="1"/>
</dbReference>
<dbReference type="GO" id="GO:0007015">
    <property type="term" value="P:actin filament organization"/>
    <property type="evidence" value="ECO:0007669"/>
    <property type="project" value="TreeGrafter"/>
</dbReference>
<reference evidence="7" key="3">
    <citation type="submission" date="2025-09" db="UniProtKB">
        <authorList>
            <consortium name="Ensembl"/>
        </authorList>
    </citation>
    <scope>IDENTIFICATION</scope>
</reference>
<feature type="region of interest" description="Disordered" evidence="5">
    <location>
        <begin position="146"/>
        <end position="178"/>
    </location>
</feature>
<dbReference type="OrthoDB" id="6129702at2759"/>
<dbReference type="PROSITE" id="PS00478">
    <property type="entry name" value="LIM_DOMAIN_1"/>
    <property type="match status" value="1"/>
</dbReference>
<keyword evidence="8" id="KW-1185">Reference proteome</keyword>
<feature type="compositionally biased region" description="Basic and acidic residues" evidence="5">
    <location>
        <begin position="67"/>
        <end position="86"/>
    </location>
</feature>
<reference evidence="7" key="2">
    <citation type="submission" date="2025-08" db="UniProtKB">
        <authorList>
            <consortium name="Ensembl"/>
        </authorList>
    </citation>
    <scope>IDENTIFICATION</scope>
</reference>
<evidence type="ECO:0000259" key="6">
    <source>
        <dbReference type="PROSITE" id="PS50023"/>
    </source>
</evidence>
<dbReference type="EMBL" id="ADFV01032011">
    <property type="status" value="NOT_ANNOTATED_CDS"/>
    <property type="molecule type" value="Genomic_DNA"/>
</dbReference>
<proteinExistence type="predicted"/>
<dbReference type="GeneTree" id="ENSGT00530000063779"/>
<dbReference type="Proteomes" id="UP000001073">
    <property type="component" value="Chromosome 17"/>
</dbReference>
<keyword evidence="2 4" id="KW-0862">Zinc</keyword>
<feature type="region of interest" description="Disordered" evidence="5">
    <location>
        <begin position="28"/>
        <end position="101"/>
    </location>
</feature>
<reference evidence="7 8" key="1">
    <citation type="submission" date="2012-10" db="EMBL/GenBank/DDBJ databases">
        <authorList>
            <consortium name="Gibbon Genome Sequencing Consortium"/>
        </authorList>
    </citation>
    <scope>NUCLEOTIDE SEQUENCE [LARGE SCALE GENOMIC DNA]</scope>
</reference>
<dbReference type="SUPFAM" id="SSF57716">
    <property type="entry name" value="Glucocorticoid receptor-like (DNA-binding domain)"/>
    <property type="match status" value="2"/>
</dbReference>
<dbReference type="AlphaFoldDB" id="A0A2I3G5U0"/>
<feature type="compositionally biased region" description="Basic and acidic residues" evidence="5">
    <location>
        <begin position="655"/>
        <end position="683"/>
    </location>
</feature>
<dbReference type="InterPro" id="IPR001781">
    <property type="entry name" value="Znf_LIM"/>
</dbReference>
<dbReference type="GO" id="GO:0046872">
    <property type="term" value="F:metal ion binding"/>
    <property type="evidence" value="ECO:0007669"/>
    <property type="project" value="UniProtKB-KW"/>
</dbReference>
<dbReference type="GO" id="GO:0001725">
    <property type="term" value="C:stress fiber"/>
    <property type="evidence" value="ECO:0007669"/>
    <property type="project" value="TreeGrafter"/>
</dbReference>
<dbReference type="EMBL" id="ADFV01032017">
    <property type="status" value="NOT_ANNOTATED_CDS"/>
    <property type="molecule type" value="Genomic_DNA"/>
</dbReference>
<dbReference type="Gene3D" id="2.10.110.10">
    <property type="entry name" value="Cysteine Rich Protein"/>
    <property type="match status" value="1"/>
</dbReference>
<dbReference type="CDD" id="cd09442">
    <property type="entry name" value="LIM_Eplin_like"/>
    <property type="match status" value="1"/>
</dbReference>
<evidence type="ECO:0000256" key="5">
    <source>
        <dbReference type="SAM" id="MobiDB-lite"/>
    </source>
</evidence>
<sequence length="971" mass="109899">MFPMQKGSLNLLRQKWESCDYQRSECYPRDSHCTISQPQESKLLEPEGEVVSAPETLDPTSLPCSTGEEKLSSKPEEKDSVDKSNNTREYGQPEVLKEDSLSSRRRIERFSIALDELRSVFEAPTNGNKPAEYGEKEVEIERRLCSPGFKSHPGSQPEDSVKDSDKKGEETSFDKMSPESGHSCIFEAVFSSDQAQILRLYLHPKLTKIPKNSLKSSTCISTAGPNKPESGFAEDSAARGEGVSDLHQVVSLKERMARYQAAVSRGDCRSFSANMMEESEMCTVPGGLAKVKKQFEDEITSSRNTFAQYQYQHQNRSEQEAIHSSQVGTSRSGQEMARNEQEGSKVQKIDVHGTEMVSHLEKHTEEINQASQFHQYVQETVIDTPEDEEIPKVSTKLLKEQFEKSAQEKILYSDKEMTTPAKQIKKLLLQDKEICTLCQKTVYPMECLVADKQNFHKSCFRCHHCNSKLSLGNYASLHGQIYCKPHFKQLFKSKGNYDEGFGHKQHKDRWNCKNQSRSVDFIPNEEPNMCKNTAENTLVPGDRNEHLDAGNSKGQRNDLRKLGERGKLKVIWPPSKEIPKKTLPFEEELKMSKPKWPPEMTTLLSPEFKSESLLEDVRTPENKGQRQDHLPFLQPYLQSTHVCQKEDVIGIKEMKMHEGSKDEKKEGKKNVQDRLSEAEDTKSNRKSAMDLNDSNNVVAQSAEKEKNEKTNQTNGAEVLQVTNTDDEVMPENHKENLNKNNNNNYVAVSYLNNCRQKTSILEFPDLLPLSSEANDTANEYEIEKLENTSRISELLGIFESEKTYSRNVLAMALKKQTDRAAAGSPVQPAPKPSLSRGLMVKGGSSFISPDTNLLNIKGSHSKSKNVHFFFSNTVKITAFSKKNENILNCDLIDSVYQVKNMPCLDLSEFGKDVKHWHGETIEAARNNGNTGFDAPSHECTAKPLFPRVEVQSEQLTVEEQIKRNRCYSDTE</sequence>
<dbReference type="PANTHER" id="PTHR22591:SF1">
    <property type="entry name" value="XIN ACTIN-BINDING REPEAT-CONTAINING PROTEIN 2"/>
    <property type="match status" value="1"/>
</dbReference>
<accession>A0A2I3G5U0</accession>
<name>A0A2I3G5U0_NOMLE</name>
<dbReference type="CTD" id="129446"/>
<evidence type="ECO:0000256" key="1">
    <source>
        <dbReference type="ARBA" id="ARBA00022723"/>
    </source>
</evidence>
<evidence type="ECO:0000313" key="7">
    <source>
        <dbReference type="Ensembl" id="ENSNLEP00000027053.1"/>
    </source>
</evidence>
<dbReference type="SMART" id="SM00132">
    <property type="entry name" value="LIM"/>
    <property type="match status" value="1"/>
</dbReference>
<dbReference type="FunFam" id="2.10.110.10:FF:000002">
    <property type="entry name" value="LIM domain and actin-binding 1"/>
    <property type="match status" value="1"/>
</dbReference>
<feature type="region of interest" description="Disordered" evidence="5">
    <location>
        <begin position="523"/>
        <end position="558"/>
    </location>
</feature>
<feature type="compositionally biased region" description="Basic and acidic residues" evidence="5">
    <location>
        <begin position="337"/>
        <end position="346"/>
    </location>
</feature>
<evidence type="ECO:0000256" key="2">
    <source>
        <dbReference type="ARBA" id="ARBA00022833"/>
    </source>
</evidence>
<dbReference type="PROSITE" id="PS50023">
    <property type="entry name" value="LIM_DOMAIN_2"/>
    <property type="match status" value="1"/>
</dbReference>
<dbReference type="EMBL" id="ADFV01032013">
    <property type="status" value="NOT_ANNOTATED_CDS"/>
    <property type="molecule type" value="Genomic_DNA"/>
</dbReference>
<dbReference type="InterPro" id="IPR030072">
    <property type="entry name" value="XIRP1/XIRP2"/>
</dbReference>
<dbReference type="RefSeq" id="XP_003266249.1">
    <property type="nucleotide sequence ID" value="XM_003266201.4"/>
</dbReference>
<keyword evidence="1 4" id="KW-0479">Metal-binding</keyword>
<feature type="compositionally biased region" description="Polar residues" evidence="5">
    <location>
        <begin position="322"/>
        <end position="333"/>
    </location>
</feature>
<dbReference type="GO" id="GO:0005925">
    <property type="term" value="C:focal adhesion"/>
    <property type="evidence" value="ECO:0007669"/>
    <property type="project" value="TreeGrafter"/>
</dbReference>
<feature type="compositionally biased region" description="Basic and acidic residues" evidence="5">
    <location>
        <begin position="159"/>
        <end position="177"/>
    </location>
</feature>
<dbReference type="GO" id="GO:0051015">
    <property type="term" value="F:actin filament binding"/>
    <property type="evidence" value="ECO:0007669"/>
    <property type="project" value="TreeGrafter"/>
</dbReference>
<evidence type="ECO:0000256" key="3">
    <source>
        <dbReference type="ARBA" id="ARBA00023038"/>
    </source>
</evidence>
<evidence type="ECO:0000313" key="8">
    <source>
        <dbReference type="Proteomes" id="UP000001073"/>
    </source>
</evidence>
<dbReference type="EMBL" id="ADFV01032016">
    <property type="status" value="NOT_ANNOTATED_CDS"/>
    <property type="molecule type" value="Genomic_DNA"/>
</dbReference>
<feature type="domain" description="LIM zinc-binding" evidence="6">
    <location>
        <begin position="433"/>
        <end position="493"/>
    </location>
</feature>
<protein>
    <submittedName>
        <fullName evidence="7">Xin actin binding repeat containing 2</fullName>
    </submittedName>
</protein>
<organism evidence="7 8">
    <name type="scientific">Nomascus leucogenys</name>
    <name type="common">Northern white-cheeked gibbon</name>
    <name type="synonym">Hylobates leucogenys</name>
    <dbReference type="NCBI Taxonomy" id="61853"/>
    <lineage>
        <taxon>Eukaryota</taxon>
        <taxon>Metazoa</taxon>
        <taxon>Chordata</taxon>
        <taxon>Craniata</taxon>
        <taxon>Vertebrata</taxon>
        <taxon>Euteleostomi</taxon>
        <taxon>Mammalia</taxon>
        <taxon>Eutheria</taxon>
        <taxon>Euarchontoglires</taxon>
        <taxon>Primates</taxon>
        <taxon>Haplorrhini</taxon>
        <taxon>Catarrhini</taxon>
        <taxon>Hylobatidae</taxon>
        <taxon>Nomascus</taxon>
    </lineage>
</organism>
<dbReference type="EMBL" id="ADFV01032018">
    <property type="status" value="NOT_ANNOTATED_CDS"/>
    <property type="molecule type" value="Genomic_DNA"/>
</dbReference>
<dbReference type="PANTHER" id="PTHR22591">
    <property type="entry name" value="XIN"/>
    <property type="match status" value="1"/>
</dbReference>
<keyword evidence="3 4" id="KW-0440">LIM domain</keyword>
<evidence type="ECO:0000256" key="4">
    <source>
        <dbReference type="PROSITE-ProRule" id="PRU00125"/>
    </source>
</evidence>
<gene>
    <name evidence="7" type="primary">XIRP2</name>
</gene>
<dbReference type="Ensembl" id="ENSNLET00000035283.1">
    <property type="protein sequence ID" value="ENSNLEP00000027053.1"/>
    <property type="gene ID" value="ENSNLEG00000003552.3"/>
</dbReference>
<feature type="region of interest" description="Disordered" evidence="5">
    <location>
        <begin position="314"/>
        <end position="346"/>
    </location>
</feature>
<feature type="region of interest" description="Disordered" evidence="5">
    <location>
        <begin position="655"/>
        <end position="695"/>
    </location>
</feature>
<dbReference type="GeneID" id="100584494"/>